<feature type="coiled-coil region" evidence="1">
    <location>
        <begin position="122"/>
        <end position="149"/>
    </location>
</feature>
<evidence type="ECO:0000256" key="1">
    <source>
        <dbReference type="SAM" id="Coils"/>
    </source>
</evidence>
<evidence type="ECO:0000313" key="3">
    <source>
        <dbReference type="Proteomes" id="UP000184097"/>
    </source>
</evidence>
<accession>A0A1M7S6A0</accession>
<dbReference type="Proteomes" id="UP000184097">
    <property type="component" value="Unassembled WGS sequence"/>
</dbReference>
<sequence>MRISGSYNSYSVNNTETISKKSTSVRDYQKYLTQKFGCLTPGKNAAVSVTGGLLRKAMSDEKTGEWLERELGKATDYIEAAQKAAISHGSTLKSVSIEFGEEYSTMTTVGVFGDEGGTDPEIDKWLEKIKEKRDEQKAADKRLEQKNVESQRLEGSYKLEVQGKDLADLTNQFAMKLSMQAGVSALGGFDVKA</sequence>
<dbReference type="AlphaFoldDB" id="A0A1M7S6A0"/>
<proteinExistence type="predicted"/>
<keyword evidence="1" id="KW-0175">Coiled coil</keyword>
<dbReference type="EMBL" id="FRDH01000004">
    <property type="protein sequence ID" value="SHN53981.1"/>
    <property type="molecule type" value="Genomic_DNA"/>
</dbReference>
<gene>
    <name evidence="2" type="ORF">SAMN02745247_01127</name>
</gene>
<protein>
    <submittedName>
        <fullName evidence="2">Uncharacterized protein</fullName>
    </submittedName>
</protein>
<reference evidence="2 3" key="1">
    <citation type="submission" date="2016-12" db="EMBL/GenBank/DDBJ databases">
        <authorList>
            <person name="Song W.-J."/>
            <person name="Kurnit D.M."/>
        </authorList>
    </citation>
    <scope>NUCLEOTIDE SEQUENCE [LARGE SCALE GENOMIC DNA]</scope>
    <source>
        <strain evidence="2 3">DSM 14810</strain>
    </source>
</reference>
<dbReference type="RefSeq" id="WP_072701717.1">
    <property type="nucleotide sequence ID" value="NZ_FRDH01000004.1"/>
</dbReference>
<name>A0A1M7S6A0_9FIRM</name>
<organism evidence="2 3">
    <name type="scientific">Butyrivibrio hungatei DSM 14810</name>
    <dbReference type="NCBI Taxonomy" id="1121132"/>
    <lineage>
        <taxon>Bacteria</taxon>
        <taxon>Bacillati</taxon>
        <taxon>Bacillota</taxon>
        <taxon>Clostridia</taxon>
        <taxon>Lachnospirales</taxon>
        <taxon>Lachnospiraceae</taxon>
        <taxon>Butyrivibrio</taxon>
    </lineage>
</organism>
<evidence type="ECO:0000313" key="2">
    <source>
        <dbReference type="EMBL" id="SHN53981.1"/>
    </source>
</evidence>